<dbReference type="SUPFAM" id="SSF56024">
    <property type="entry name" value="Phospholipase D/nuclease"/>
    <property type="match status" value="2"/>
</dbReference>
<dbReference type="Gene3D" id="3.30.1840.10">
    <property type="entry name" value="Polyphosphate kinase middle domain"/>
    <property type="match status" value="1"/>
</dbReference>
<dbReference type="SMART" id="SM00947">
    <property type="entry name" value="Pro_CA"/>
    <property type="match status" value="1"/>
</dbReference>
<dbReference type="CDD" id="cd09168">
    <property type="entry name" value="PLDc_PaPPK1_C2_like"/>
    <property type="match status" value="1"/>
</dbReference>
<comment type="caution">
    <text evidence="10">The sequence shown here is derived from an EMBL/GenBank/DDBJ whole genome shotgun (WGS) entry which is preliminary data.</text>
</comment>
<dbReference type="InterPro" id="IPR003414">
    <property type="entry name" value="PP_kinase"/>
</dbReference>
<dbReference type="InterPro" id="IPR036874">
    <property type="entry name" value="Carbonic_anhydrase_sf"/>
</dbReference>
<dbReference type="AlphaFoldDB" id="A0AAE0VMR7"/>
<evidence type="ECO:0000256" key="1">
    <source>
        <dbReference type="ARBA" id="ARBA00006217"/>
    </source>
</evidence>
<keyword evidence="3 6" id="KW-0862">Zinc</keyword>
<dbReference type="InterPro" id="IPR036830">
    <property type="entry name" value="PP_kinase_middle_dom_sf"/>
</dbReference>
<dbReference type="NCBIfam" id="TIGR03705">
    <property type="entry name" value="poly_P_kin"/>
    <property type="match status" value="1"/>
</dbReference>
<evidence type="ECO:0000313" key="11">
    <source>
        <dbReference type="Proteomes" id="UP001195483"/>
    </source>
</evidence>
<evidence type="ECO:0000256" key="6">
    <source>
        <dbReference type="PIRSR" id="PIRSR601765-1"/>
    </source>
</evidence>
<dbReference type="GO" id="GO:0015976">
    <property type="term" value="P:carbon utilization"/>
    <property type="evidence" value="ECO:0007669"/>
    <property type="project" value="InterPro"/>
</dbReference>
<accession>A0AAE0VMR7</accession>
<feature type="binding site" evidence="6">
    <location>
        <position position="833"/>
    </location>
    <ligand>
        <name>Zn(2+)</name>
        <dbReference type="ChEBI" id="CHEBI:29105"/>
    </ligand>
</feature>
<dbReference type="InterPro" id="IPR024953">
    <property type="entry name" value="PP_kinase_middle"/>
</dbReference>
<reference evidence="10" key="3">
    <citation type="submission" date="2023-05" db="EMBL/GenBank/DDBJ databases">
        <authorList>
            <person name="Smith C.H."/>
        </authorList>
    </citation>
    <scope>NUCLEOTIDE SEQUENCE</scope>
    <source>
        <strain evidence="10">CHS0354</strain>
        <tissue evidence="10">Mantle</tissue>
    </source>
</reference>
<reference evidence="10" key="2">
    <citation type="journal article" date="2021" name="Genome Biol. Evol.">
        <title>Developing a high-quality reference genome for a parasitic bivalve with doubly uniparental inheritance (Bivalvia: Unionida).</title>
        <authorList>
            <person name="Smith C.H."/>
        </authorList>
    </citation>
    <scope>NUCLEOTIDE SEQUENCE</scope>
    <source>
        <strain evidence="10">CHS0354</strain>
        <tissue evidence="10">Mantle</tissue>
    </source>
</reference>
<dbReference type="GO" id="GO:0006799">
    <property type="term" value="P:polyphosphate biosynthetic process"/>
    <property type="evidence" value="ECO:0007669"/>
    <property type="project" value="InterPro"/>
</dbReference>
<dbReference type="InterPro" id="IPR001765">
    <property type="entry name" value="Carbonic_anhydrase"/>
</dbReference>
<dbReference type="NCBIfam" id="NF003921">
    <property type="entry name" value="PRK05443.2-2"/>
    <property type="match status" value="1"/>
</dbReference>
<dbReference type="GO" id="GO:0008976">
    <property type="term" value="F:polyphosphate kinase activity"/>
    <property type="evidence" value="ECO:0007669"/>
    <property type="project" value="InterPro"/>
</dbReference>
<evidence type="ECO:0000256" key="2">
    <source>
        <dbReference type="ARBA" id="ARBA00012925"/>
    </source>
</evidence>
<organism evidence="10 11">
    <name type="scientific">Potamilus streckersoni</name>
    <dbReference type="NCBI Taxonomy" id="2493646"/>
    <lineage>
        <taxon>Eukaryota</taxon>
        <taxon>Metazoa</taxon>
        <taxon>Spiralia</taxon>
        <taxon>Lophotrochozoa</taxon>
        <taxon>Mollusca</taxon>
        <taxon>Bivalvia</taxon>
        <taxon>Autobranchia</taxon>
        <taxon>Heteroconchia</taxon>
        <taxon>Palaeoheterodonta</taxon>
        <taxon>Unionida</taxon>
        <taxon>Unionoidea</taxon>
        <taxon>Unionidae</taxon>
        <taxon>Ambleminae</taxon>
        <taxon>Lampsilini</taxon>
        <taxon>Potamilus</taxon>
    </lineage>
</organism>
<dbReference type="Pfam" id="PF17941">
    <property type="entry name" value="PP_kinase_C_1"/>
    <property type="match status" value="1"/>
</dbReference>
<feature type="domain" description="Polyphosphate kinase middle" evidence="7">
    <location>
        <begin position="70"/>
        <end position="256"/>
    </location>
</feature>
<dbReference type="InterPro" id="IPR015892">
    <property type="entry name" value="Carbonic_anhydrase_CS"/>
</dbReference>
<proteinExistence type="inferred from homology"/>
<dbReference type="InterPro" id="IPR041108">
    <property type="entry name" value="PP_kinase_C_1"/>
</dbReference>
<dbReference type="GO" id="GO:0004089">
    <property type="term" value="F:carbonate dehydratase activity"/>
    <property type="evidence" value="ECO:0007669"/>
    <property type="project" value="UniProtKB-EC"/>
</dbReference>
<evidence type="ECO:0000259" key="7">
    <source>
        <dbReference type="Pfam" id="PF02503"/>
    </source>
</evidence>
<comment type="similarity">
    <text evidence="1">Belongs to the beta-class carbonic anhydrase family.</text>
</comment>
<dbReference type="Pfam" id="PF13090">
    <property type="entry name" value="PP_kinase_C"/>
    <property type="match status" value="1"/>
</dbReference>
<dbReference type="PANTHER" id="PTHR30218:SF0">
    <property type="entry name" value="POLYPHOSPHATE KINASE"/>
    <property type="match status" value="1"/>
</dbReference>
<dbReference type="EC" id="4.2.1.1" evidence="2"/>
<dbReference type="GO" id="GO:0008270">
    <property type="term" value="F:zinc ion binding"/>
    <property type="evidence" value="ECO:0007669"/>
    <property type="project" value="InterPro"/>
</dbReference>
<evidence type="ECO:0000256" key="5">
    <source>
        <dbReference type="ARBA" id="ARBA00048348"/>
    </source>
</evidence>
<feature type="domain" description="Polyphosphate kinase C-terminal" evidence="8">
    <location>
        <begin position="454"/>
        <end position="611"/>
    </location>
</feature>
<dbReference type="InterPro" id="IPR029058">
    <property type="entry name" value="AB_hydrolase_fold"/>
</dbReference>
<feature type="binding site" evidence="6">
    <location>
        <position position="890"/>
    </location>
    <ligand>
        <name>Zn(2+)</name>
        <dbReference type="ChEBI" id="CHEBI:29105"/>
    </ligand>
</feature>
<dbReference type="PROSITE" id="PS00705">
    <property type="entry name" value="PROK_CO2_ANHYDRASE_2"/>
    <property type="match status" value="1"/>
</dbReference>
<evidence type="ECO:0000256" key="3">
    <source>
        <dbReference type="ARBA" id="ARBA00022833"/>
    </source>
</evidence>
<sequence>MAGLSKQLESNPLSVSKDGYTPIEQIRKNKAIVKTLLALRHRIFYNDILPKLQEYNIHLRFCKEFTSLQLKTVEQYFEENIFPILTPLAFDPGHPFPYISNLSLSLAVKLRDIKTGELKFARVKVPTNLPRIVPASEIFSMSEITSNFSEHTFIWTEDIISTFCFKLFPNLAIEAVHLFRITRDTDLDIGEDEAHDLLETISESLWKQRYGKVVKLDIASGMPDDIKKILITNFNISNDQVYIIDGILGLSALMELYNFIDIPELKNKPFLPKRTYFPSKTNLLSRIDRHDKLLFHPYDSFDVVIDLLEEATNDPDVIAIKQTLYRVGSKSPIVDALADAARQGKQVAAVIELKARFDEENNIVWAKKLEHEGVHVIYGILGLKVHSKMLLIVKKDGTQIKRYVHLGTGNYNLASSKMYTDYSFFTSDKAITQDVSEIFNYLTGYSRQTSFRSLLVSPLNMREGLLSKINREVELGSKGKIIFKMNSLVDEKIIQALYRASQEGVKIDLIIRGVCTLIPQIEKMSENIRVVSVIGRFLEHSRIFYFFNDGKEELYLGSADLMERNLDRRVEVLFPILNHVLREEIKSHLNIILKDVTNTWELSSNGKYREQGKLECVINQQDQLLDPTFLSVICHPHPLFQGTMHNKVVVTLMNVLVELGGAVLRFNFRGVTESEGVYSDGIGELNDLKFAVAHIQTKYNYMPNLSLVLAGFSFGAHIALKFGATFPSATLLLGLGLPLRLFTPNYLHSIKQPTLIMFGDNDEFNPMGRINQLIQQKCHNHTFQIISNSDHFFTGSQHIIKACVKEWLKDDPAFFENLAMGQNPSCLYIGCSDSRVTAEELLGASPGEIFVHRNIANQVISNDNNLNAVVQYAVEYLRVQHIIVCGHYECGGVSAALNPSDMGQLNSWLQPLRDVYRIHRVELDVISDPSRLFDRLVELNVLEQCLNIIKIDHVQRSWYRANIPQIHGWVFDVRTGRLIDLGLDMKKEFESIRRIYDLHLL</sequence>
<dbReference type="Gene3D" id="3.40.1050.10">
    <property type="entry name" value="Carbonic anhydrase"/>
    <property type="match status" value="1"/>
</dbReference>
<dbReference type="PANTHER" id="PTHR30218">
    <property type="entry name" value="POLYPHOSPHATE KINASE"/>
    <property type="match status" value="1"/>
</dbReference>
<feature type="binding site" evidence="6">
    <location>
        <position position="831"/>
    </location>
    <ligand>
        <name>Zn(2+)</name>
        <dbReference type="ChEBI" id="CHEBI:29105"/>
    </ligand>
</feature>
<comment type="cofactor">
    <cofactor evidence="6">
        <name>Zn(2+)</name>
        <dbReference type="ChEBI" id="CHEBI:29105"/>
    </cofactor>
    <text evidence="6">Binds 1 zinc ion per subunit.</text>
</comment>
<dbReference type="CDD" id="cd00883">
    <property type="entry name" value="beta_CA_cladeA"/>
    <property type="match status" value="1"/>
</dbReference>
<dbReference type="EMBL" id="JAEAOA010001427">
    <property type="protein sequence ID" value="KAK3582420.1"/>
    <property type="molecule type" value="Genomic_DNA"/>
</dbReference>
<feature type="domain" description="Polyphosphate kinase C-terminal" evidence="9">
    <location>
        <begin position="283"/>
        <end position="447"/>
    </location>
</feature>
<gene>
    <name evidence="10" type="ORF">CHS0354_023966</name>
</gene>
<evidence type="ECO:0000259" key="8">
    <source>
        <dbReference type="Pfam" id="PF13090"/>
    </source>
</evidence>
<dbReference type="Gene3D" id="3.40.50.1820">
    <property type="entry name" value="alpha/beta hydrolase"/>
    <property type="match status" value="1"/>
</dbReference>
<dbReference type="SUPFAM" id="SSF53474">
    <property type="entry name" value="alpha/beta-Hydrolases"/>
    <property type="match status" value="1"/>
</dbReference>
<feature type="binding site" evidence="6">
    <location>
        <position position="887"/>
    </location>
    <ligand>
        <name>Zn(2+)</name>
        <dbReference type="ChEBI" id="CHEBI:29105"/>
    </ligand>
</feature>
<protein>
    <recommendedName>
        <fullName evidence="2">carbonic anhydrase</fullName>
        <ecNumber evidence="2">4.2.1.1</ecNumber>
    </recommendedName>
</protein>
<keyword evidence="11" id="KW-1185">Reference proteome</keyword>
<reference evidence="10" key="1">
    <citation type="journal article" date="2021" name="Genome Biol. Evol.">
        <title>A High-Quality Reference Genome for a Parasitic Bivalve with Doubly Uniparental Inheritance (Bivalvia: Unionida).</title>
        <authorList>
            <person name="Smith C.H."/>
        </authorList>
    </citation>
    <scope>NUCLEOTIDE SEQUENCE</scope>
    <source>
        <strain evidence="10">CHS0354</strain>
    </source>
</reference>
<name>A0AAE0VMR7_9BIVA</name>
<keyword evidence="4" id="KW-0456">Lyase</keyword>
<dbReference type="PROSITE" id="PS00704">
    <property type="entry name" value="PROK_CO2_ANHYDRASE_1"/>
    <property type="match status" value="1"/>
</dbReference>
<dbReference type="CDD" id="cd09165">
    <property type="entry name" value="PLDc_PaPPK1_C1_like"/>
    <property type="match status" value="1"/>
</dbReference>
<dbReference type="SUPFAM" id="SSF53056">
    <property type="entry name" value="beta-carbonic anhydrase, cab"/>
    <property type="match status" value="1"/>
</dbReference>
<evidence type="ECO:0000313" key="10">
    <source>
        <dbReference type="EMBL" id="KAK3582420.1"/>
    </source>
</evidence>
<dbReference type="InterPro" id="IPR025200">
    <property type="entry name" value="PPK_C_dom2"/>
</dbReference>
<dbReference type="SUPFAM" id="SSF143724">
    <property type="entry name" value="PHP14-like"/>
    <property type="match status" value="1"/>
</dbReference>
<dbReference type="Proteomes" id="UP001195483">
    <property type="component" value="Unassembled WGS sequence"/>
</dbReference>
<dbReference type="Pfam" id="PF00484">
    <property type="entry name" value="Pro_CA"/>
    <property type="match status" value="1"/>
</dbReference>
<keyword evidence="6" id="KW-0479">Metal-binding</keyword>
<dbReference type="Pfam" id="PF02503">
    <property type="entry name" value="PP_kinase"/>
    <property type="match status" value="1"/>
</dbReference>
<dbReference type="GO" id="GO:0009358">
    <property type="term" value="C:polyphosphate kinase complex"/>
    <property type="evidence" value="ECO:0007669"/>
    <property type="project" value="InterPro"/>
</dbReference>
<dbReference type="Gene3D" id="3.30.870.10">
    <property type="entry name" value="Endonuclease Chain A"/>
    <property type="match status" value="2"/>
</dbReference>
<evidence type="ECO:0000256" key="4">
    <source>
        <dbReference type="ARBA" id="ARBA00023239"/>
    </source>
</evidence>
<evidence type="ECO:0000259" key="9">
    <source>
        <dbReference type="Pfam" id="PF17941"/>
    </source>
</evidence>
<comment type="catalytic activity">
    <reaction evidence="5">
        <text>hydrogencarbonate + H(+) = CO2 + H2O</text>
        <dbReference type="Rhea" id="RHEA:10748"/>
        <dbReference type="ChEBI" id="CHEBI:15377"/>
        <dbReference type="ChEBI" id="CHEBI:15378"/>
        <dbReference type="ChEBI" id="CHEBI:16526"/>
        <dbReference type="ChEBI" id="CHEBI:17544"/>
        <dbReference type="EC" id="4.2.1.1"/>
    </reaction>
</comment>